<dbReference type="PANTHER" id="PTHR42748:SF10">
    <property type="entry name" value="NMRA-LIKE DOMAIN-CONTAINING PROTEIN"/>
    <property type="match status" value="1"/>
</dbReference>
<dbReference type="GeneTree" id="ENSGT00940000163340"/>
<evidence type="ECO:0000259" key="4">
    <source>
        <dbReference type="Pfam" id="PF05368"/>
    </source>
</evidence>
<dbReference type="Gene3D" id="3.40.50.720">
    <property type="entry name" value="NAD(P)-binding Rossmann-like Domain"/>
    <property type="match status" value="1"/>
</dbReference>
<evidence type="ECO:0000256" key="2">
    <source>
        <dbReference type="ARBA" id="ARBA00022857"/>
    </source>
</evidence>
<organism evidence="5 6">
    <name type="scientific">Moschus moschiferus</name>
    <name type="common">Siberian musk deer</name>
    <name type="synonym">Moschus sibiricus</name>
    <dbReference type="NCBI Taxonomy" id="68415"/>
    <lineage>
        <taxon>Eukaryota</taxon>
        <taxon>Metazoa</taxon>
        <taxon>Chordata</taxon>
        <taxon>Craniata</taxon>
        <taxon>Vertebrata</taxon>
        <taxon>Euteleostomi</taxon>
        <taxon>Mammalia</taxon>
        <taxon>Eutheria</taxon>
        <taxon>Laurasiatheria</taxon>
        <taxon>Artiodactyla</taxon>
        <taxon>Ruminantia</taxon>
        <taxon>Pecora</taxon>
        <taxon>Moschidae</taxon>
        <taxon>Moschus</taxon>
    </lineage>
</organism>
<dbReference type="Proteomes" id="UP000694544">
    <property type="component" value="Unplaced"/>
</dbReference>
<dbReference type="PANTHER" id="PTHR42748">
    <property type="entry name" value="NITROGEN METABOLITE REPRESSION PROTEIN NMRA FAMILY MEMBER"/>
    <property type="match status" value="1"/>
</dbReference>
<dbReference type="Gene3D" id="3.90.25.10">
    <property type="entry name" value="UDP-galactose 4-epimerase, domain 1"/>
    <property type="match status" value="1"/>
</dbReference>
<evidence type="ECO:0000256" key="1">
    <source>
        <dbReference type="ARBA" id="ARBA00006328"/>
    </source>
</evidence>
<comment type="similarity">
    <text evidence="1">Belongs to the NmrA-type oxidoreductase family.</text>
</comment>
<dbReference type="InterPro" id="IPR008030">
    <property type="entry name" value="NmrA-like"/>
</dbReference>
<sequence>TIKKKLLSGRLCGQGMLKGKKYVVRVLTRDVTRFKAAGAPGPGAKVVKGDLNDKTSVEAALKGAYGAFLVTNFCDHFSKEKEVCQGEVVADVATSQSLKHAVYSSLENAKRLTNRQLEVLHLDGKGKVEEYFWSIGIPMTSVRVAAYFEKFLDPLKPVKASDGDYYTLALPMGDVPMDGISVADVGAAVCSIFNSPEDFVGKAVGLSAEALTVQQYADVLSKGLGKEITPEEMANMCRFYQMEPDRDIKLTHRLNPKVKSFSQFISENQAALKSS</sequence>
<proteinExistence type="inferred from homology"/>
<dbReference type="SUPFAM" id="SSF51735">
    <property type="entry name" value="NAD(P)-binding Rossmann-fold domains"/>
    <property type="match status" value="1"/>
</dbReference>
<dbReference type="Ensembl" id="ENSMMST00000013640.1">
    <property type="protein sequence ID" value="ENSMMSP00000012335.1"/>
    <property type="gene ID" value="ENSMMSG00000009471.1"/>
</dbReference>
<reference evidence="5" key="1">
    <citation type="submission" date="2025-08" db="UniProtKB">
        <authorList>
            <consortium name="Ensembl"/>
        </authorList>
    </citation>
    <scope>IDENTIFICATION</scope>
</reference>
<dbReference type="CDD" id="cd05251">
    <property type="entry name" value="NmrA_like_SDR_a"/>
    <property type="match status" value="1"/>
</dbReference>
<evidence type="ECO:0000313" key="5">
    <source>
        <dbReference type="Ensembl" id="ENSMMSP00000012335.1"/>
    </source>
</evidence>
<dbReference type="GO" id="GO:0005634">
    <property type="term" value="C:nucleus"/>
    <property type="evidence" value="ECO:0007669"/>
    <property type="project" value="TreeGrafter"/>
</dbReference>
<protein>
    <recommendedName>
        <fullName evidence="3">NmrA-like family domain-containing protein 1</fullName>
    </recommendedName>
</protein>
<evidence type="ECO:0000256" key="3">
    <source>
        <dbReference type="ARBA" id="ARBA00040296"/>
    </source>
</evidence>
<accession>A0A8C6D9J4</accession>
<reference evidence="5" key="2">
    <citation type="submission" date="2025-09" db="UniProtKB">
        <authorList>
            <consortium name="Ensembl"/>
        </authorList>
    </citation>
    <scope>IDENTIFICATION</scope>
</reference>
<name>A0A8C6D9J4_MOSMO</name>
<evidence type="ECO:0000313" key="6">
    <source>
        <dbReference type="Proteomes" id="UP000694544"/>
    </source>
</evidence>
<keyword evidence="6" id="KW-1185">Reference proteome</keyword>
<dbReference type="InterPro" id="IPR036291">
    <property type="entry name" value="NAD(P)-bd_dom_sf"/>
</dbReference>
<dbReference type="Pfam" id="PF05368">
    <property type="entry name" value="NmrA"/>
    <property type="match status" value="1"/>
</dbReference>
<keyword evidence="2" id="KW-0521">NADP</keyword>
<feature type="domain" description="NmrA-like" evidence="4">
    <location>
        <begin position="18"/>
        <end position="233"/>
    </location>
</feature>
<dbReference type="AlphaFoldDB" id="A0A8C6D9J4"/>
<dbReference type="InterPro" id="IPR051164">
    <property type="entry name" value="NmrA-like_oxidored"/>
</dbReference>